<dbReference type="GO" id="GO:0005829">
    <property type="term" value="C:cytosol"/>
    <property type="evidence" value="ECO:0000318"/>
    <property type="project" value="GO_Central"/>
</dbReference>
<proteinExistence type="evidence at protein level"/>
<dbReference type="EMBL" id="ABJB010112357">
    <property type="status" value="NOT_ANNOTATED_CDS"/>
    <property type="molecule type" value="Genomic_DNA"/>
</dbReference>
<dbReference type="PANTHER" id="PTHR13608">
    <property type="entry name" value="ARMADILLO-LIKE HELICAL DOMAIN-CONTAINING PROTEIN 3"/>
    <property type="match status" value="1"/>
</dbReference>
<feature type="domain" description="Armadillo-like helical" evidence="6">
    <location>
        <begin position="420"/>
        <end position="657"/>
    </location>
</feature>
<dbReference type="AlphaFoldDB" id="B7PL50"/>
<dbReference type="EMBL" id="ABJB010218823">
    <property type="status" value="NOT_ANNOTATED_CDS"/>
    <property type="molecule type" value="Genomic_DNA"/>
</dbReference>
<dbReference type="GO" id="GO:0016020">
    <property type="term" value="C:membrane"/>
    <property type="evidence" value="ECO:0007669"/>
    <property type="project" value="UniProtKB-SubCell"/>
</dbReference>
<evidence type="ECO:0000313" key="9">
    <source>
        <dbReference type="Proteomes" id="UP000001555"/>
    </source>
</evidence>
<comment type="subcellular location">
    <subcellularLocation>
        <location evidence="1">Membrane</location>
    </subcellularLocation>
</comment>
<evidence type="ECO:0007829" key="10">
    <source>
        <dbReference type="PeptideAtlas" id="B7PL50"/>
    </source>
</evidence>
<dbReference type="InterPro" id="IPR013636">
    <property type="entry name" value="ARMH3_C"/>
</dbReference>
<dbReference type="EMBL" id="DS737809">
    <property type="protein sequence ID" value="EEC07322.1"/>
    <property type="molecule type" value="Genomic_DNA"/>
</dbReference>
<protein>
    <recommendedName>
        <fullName evidence="6">Armadillo-like helical domain-containing protein</fullName>
    </recommendedName>
</protein>
<dbReference type="HOGENOM" id="CLU_029861_2_0_1"/>
<feature type="region of interest" description="Disordered" evidence="5">
    <location>
        <begin position="312"/>
        <end position="343"/>
    </location>
</feature>
<dbReference type="InterPro" id="IPR039868">
    <property type="entry name" value="ARMD3-like"/>
</dbReference>
<dbReference type="EMBL" id="ABJB010578851">
    <property type="status" value="NOT_ANNOTATED_CDS"/>
    <property type="molecule type" value="Genomic_DNA"/>
</dbReference>
<dbReference type="EMBL" id="ABJB010217244">
    <property type="status" value="NOT_ANNOTATED_CDS"/>
    <property type="molecule type" value="Genomic_DNA"/>
</dbReference>
<dbReference type="VEuPathDB" id="VectorBase:ISCP_011605"/>
<evidence type="ECO:0000313" key="8">
    <source>
        <dbReference type="EnsemblMetazoa" id="ISCW018656-PA"/>
    </source>
</evidence>
<evidence type="ECO:0000256" key="2">
    <source>
        <dbReference type="ARBA" id="ARBA00022692"/>
    </source>
</evidence>
<evidence type="ECO:0000256" key="3">
    <source>
        <dbReference type="ARBA" id="ARBA00022989"/>
    </source>
</evidence>
<reference evidence="8" key="2">
    <citation type="submission" date="2020-05" db="UniProtKB">
        <authorList>
            <consortium name="EnsemblMetazoa"/>
        </authorList>
    </citation>
    <scope>IDENTIFICATION</scope>
    <source>
        <strain evidence="8">wikel</strain>
    </source>
</reference>
<dbReference type="EMBL" id="ABJB010087777">
    <property type="status" value="NOT_ANNOTATED_CDS"/>
    <property type="molecule type" value="Genomic_DNA"/>
</dbReference>
<keyword evidence="3" id="KW-1133">Transmembrane helix</keyword>
<evidence type="ECO:0000259" key="6">
    <source>
        <dbReference type="SMART" id="SM01158"/>
    </source>
</evidence>
<dbReference type="EMBL" id="ABJB010472833">
    <property type="status" value="NOT_ANNOTATED_CDS"/>
    <property type="molecule type" value="Genomic_DNA"/>
</dbReference>
<evidence type="ECO:0000313" key="7">
    <source>
        <dbReference type="EMBL" id="EEC07322.1"/>
    </source>
</evidence>
<dbReference type="VEuPathDB" id="VectorBase:ISCW018656"/>
<dbReference type="EMBL" id="ABJB011006260">
    <property type="status" value="NOT_ANNOTATED_CDS"/>
    <property type="molecule type" value="Genomic_DNA"/>
</dbReference>
<gene>
    <name evidence="7" type="ORF">IscW_ISCW018656</name>
</gene>
<accession>B7PL50</accession>
<evidence type="ECO:0000256" key="5">
    <source>
        <dbReference type="SAM" id="MobiDB-lite"/>
    </source>
</evidence>
<dbReference type="InParanoid" id="B7PL50"/>
<keyword evidence="9" id="KW-1185">Reference proteome</keyword>
<organism>
    <name type="scientific">Ixodes scapularis</name>
    <name type="common">Black-legged tick</name>
    <name type="synonym">Deer tick</name>
    <dbReference type="NCBI Taxonomy" id="6945"/>
    <lineage>
        <taxon>Eukaryota</taxon>
        <taxon>Metazoa</taxon>
        <taxon>Ecdysozoa</taxon>
        <taxon>Arthropoda</taxon>
        <taxon>Chelicerata</taxon>
        <taxon>Arachnida</taxon>
        <taxon>Acari</taxon>
        <taxon>Parasitiformes</taxon>
        <taxon>Ixodida</taxon>
        <taxon>Ixodoidea</taxon>
        <taxon>Ixodidae</taxon>
        <taxon>Ixodinae</taxon>
        <taxon>Ixodes</taxon>
    </lineage>
</organism>
<dbReference type="EMBL" id="ABJB010022857">
    <property type="status" value="NOT_ANNOTATED_CDS"/>
    <property type="molecule type" value="Genomic_DNA"/>
</dbReference>
<dbReference type="Proteomes" id="UP000001555">
    <property type="component" value="Unassembled WGS sequence"/>
</dbReference>
<evidence type="ECO:0000256" key="4">
    <source>
        <dbReference type="ARBA" id="ARBA00023136"/>
    </source>
</evidence>
<dbReference type="SMART" id="SM01158">
    <property type="entry name" value="DUF1741"/>
    <property type="match status" value="1"/>
</dbReference>
<dbReference type="EMBL" id="ABJB010685015">
    <property type="status" value="NOT_ANNOTATED_CDS"/>
    <property type="molecule type" value="Genomic_DNA"/>
</dbReference>
<dbReference type="EnsemblMetazoa" id="ISCW018656-RA">
    <property type="protein sequence ID" value="ISCW018656-PA"/>
    <property type="gene ID" value="ISCW018656"/>
</dbReference>
<dbReference type="EMBL" id="ABJB010258738">
    <property type="status" value="NOT_ANNOTATED_CDS"/>
    <property type="molecule type" value="Genomic_DNA"/>
</dbReference>
<keyword evidence="10" id="KW-1267">Proteomics identification</keyword>
<dbReference type="OrthoDB" id="2012278at2759"/>
<name>B7PL50_IXOSC</name>
<reference evidence="7 9" key="1">
    <citation type="submission" date="2008-03" db="EMBL/GenBank/DDBJ databases">
        <title>Annotation of Ixodes scapularis.</title>
        <authorList>
            <consortium name="Ixodes scapularis Genome Project Consortium"/>
            <person name="Caler E."/>
            <person name="Hannick L.I."/>
            <person name="Bidwell S."/>
            <person name="Joardar V."/>
            <person name="Thiagarajan M."/>
            <person name="Amedeo P."/>
            <person name="Galinsky K.J."/>
            <person name="Schobel S."/>
            <person name="Inman J."/>
            <person name="Hostetler J."/>
            <person name="Miller J."/>
            <person name="Hammond M."/>
            <person name="Megy K."/>
            <person name="Lawson D."/>
            <person name="Kodira C."/>
            <person name="Sutton G."/>
            <person name="Meyer J."/>
            <person name="Hill C.A."/>
            <person name="Birren B."/>
            <person name="Nene V."/>
            <person name="Collins F."/>
            <person name="Alarcon-Chaidez F."/>
            <person name="Wikel S."/>
            <person name="Strausberg R."/>
        </authorList>
    </citation>
    <scope>NUCLEOTIDE SEQUENCE [LARGE SCALE GENOMIC DNA]</scope>
    <source>
        <strain evidence="9">Wikel</strain>
        <strain evidence="7">Wikel colony</strain>
    </source>
</reference>
<dbReference type="Pfam" id="PF08427">
    <property type="entry name" value="ARMH3_C"/>
    <property type="match status" value="1"/>
</dbReference>
<dbReference type="FunCoup" id="B7PL50">
    <property type="interactions" value="1013"/>
</dbReference>
<feature type="compositionally biased region" description="Low complexity" evidence="5">
    <location>
        <begin position="312"/>
        <end position="332"/>
    </location>
</feature>
<dbReference type="STRING" id="6945.B7PL50"/>
<dbReference type="PANTHER" id="PTHR13608:SF3">
    <property type="entry name" value="ARMADILLO-LIKE HELICAL DOMAIN-CONTAINING PROTEIN 3"/>
    <property type="match status" value="1"/>
</dbReference>
<keyword evidence="2" id="KW-0812">Transmembrane</keyword>
<evidence type="ECO:0000256" key="1">
    <source>
        <dbReference type="ARBA" id="ARBA00004370"/>
    </source>
</evidence>
<dbReference type="VEuPathDB" id="VectorBase:ISCI018656"/>
<keyword evidence="4" id="KW-0472">Membrane</keyword>
<sequence length="675" mass="77145">MIAKQNSRQPLKEKFVQIYESFFKGKDPSIDNQNFWDELFLLKVNVNFIQQQFDSLSGEDLVKLKETINTLFYHCVQALRSEHRIRIVNALQTLCALIQGVYRKAHGDYGFDIINLLIGFDTAEPTMQELIDLICGLLVGEYTDSLKCLVLRFLLVLVTATENVSQNTLLEYIMMNCVFEAILRLLADKHSRAHCGYDAVLVLTILVSYRKYEAANPYIVKLSIVDNELALNGYGLVVSTALSEFNRQFVQEQSEPQSGLLSTVTNFVSLIAHGMHASHYISDDAVLLALYEAVHLNRNFITILTNVSSQKSQTESCSTSSAPSSAPLSTTEHSPHDLAPVEVNTMDQPPSNLLVTFLEFCSIVMQKTKDEDNANTTKLGFIILTCITEDQYANSIMHDVNMVFKVQLHRMPMRHRKVTPLHAVHSRPLACALLDLMVEFIFSHMKKNLLLDLYQRCLGIIHRLLCYQKKCRVRLQYSWKELWTSLISLLKFLLSRESDFVKKHNIFQLASQVVNILNLFITYGDTFLPSPGSYDELYYEVIRMHQVFDSMYSMALRYTTGDSQWKDSAAKLSNHLVNVRAIVNHFTPKIDSWSAANHMSALTEEQVLNVVRSNYDTLTLKLHDNLDQYEKYSEKPKESPFFTLMVRNVVSDFRQKLNLTGLGQENVLQEFSTIA</sequence>
<dbReference type="PaxDb" id="6945-B7PL50"/>